<proteinExistence type="predicted"/>
<name>A0A2R8BT97_9RHOB</name>
<evidence type="ECO:0000313" key="3">
    <source>
        <dbReference type="EMBL" id="SPJ23399.1"/>
    </source>
</evidence>
<dbReference type="InterPro" id="IPR043504">
    <property type="entry name" value="Peptidase_S1_PA_chymotrypsin"/>
</dbReference>
<accession>A0A2R8BT97</accession>
<dbReference type="InterPro" id="IPR009003">
    <property type="entry name" value="Peptidase_S1_PA"/>
</dbReference>
<keyword evidence="4" id="KW-1185">Reference proteome</keyword>
<dbReference type="PANTHER" id="PTHR43019:SF23">
    <property type="entry name" value="PROTEASE DO-LIKE 5, CHLOROPLASTIC"/>
    <property type="match status" value="1"/>
</dbReference>
<feature type="chain" id="PRO_5015354665" evidence="2">
    <location>
        <begin position="19"/>
        <end position="554"/>
    </location>
</feature>
<feature type="region of interest" description="Disordered" evidence="1">
    <location>
        <begin position="342"/>
        <end position="361"/>
    </location>
</feature>
<dbReference type="Pfam" id="PF13365">
    <property type="entry name" value="Trypsin_2"/>
    <property type="match status" value="1"/>
</dbReference>
<protein>
    <submittedName>
        <fullName evidence="3">Uncharacterized protein</fullName>
    </submittedName>
</protein>
<evidence type="ECO:0000256" key="1">
    <source>
        <dbReference type="SAM" id="MobiDB-lite"/>
    </source>
</evidence>
<evidence type="ECO:0000256" key="2">
    <source>
        <dbReference type="SAM" id="SignalP"/>
    </source>
</evidence>
<dbReference type="SUPFAM" id="SSF50494">
    <property type="entry name" value="Trypsin-like serine proteases"/>
    <property type="match status" value="1"/>
</dbReference>
<dbReference type="Gene3D" id="2.40.10.10">
    <property type="entry name" value="Trypsin-like serine proteases"/>
    <property type="match status" value="2"/>
</dbReference>
<dbReference type="RefSeq" id="WP_108893237.1">
    <property type="nucleotide sequence ID" value="NZ_ONZF01000002.1"/>
</dbReference>
<dbReference type="EMBL" id="ONZF01000002">
    <property type="protein sequence ID" value="SPJ23399.1"/>
    <property type="molecule type" value="Genomic_DNA"/>
</dbReference>
<evidence type="ECO:0000313" key="4">
    <source>
        <dbReference type="Proteomes" id="UP000244912"/>
    </source>
</evidence>
<reference evidence="3 4" key="1">
    <citation type="submission" date="2018-03" db="EMBL/GenBank/DDBJ databases">
        <authorList>
            <person name="Keele B.F."/>
        </authorList>
    </citation>
    <scope>NUCLEOTIDE SEQUENCE [LARGE SCALE GENOMIC DNA]</scope>
    <source>
        <strain evidence="3 4">CECT 8504</strain>
    </source>
</reference>
<organism evidence="3 4">
    <name type="scientific">Palleronia abyssalis</name>
    <dbReference type="NCBI Taxonomy" id="1501240"/>
    <lineage>
        <taxon>Bacteria</taxon>
        <taxon>Pseudomonadati</taxon>
        <taxon>Pseudomonadota</taxon>
        <taxon>Alphaproteobacteria</taxon>
        <taxon>Rhodobacterales</taxon>
        <taxon>Roseobacteraceae</taxon>
        <taxon>Palleronia</taxon>
    </lineage>
</organism>
<keyword evidence="2" id="KW-0732">Signal</keyword>
<feature type="signal peptide" evidence="2">
    <location>
        <begin position="1"/>
        <end position="18"/>
    </location>
</feature>
<dbReference type="PANTHER" id="PTHR43019">
    <property type="entry name" value="SERINE ENDOPROTEASE DEGS"/>
    <property type="match status" value="1"/>
</dbReference>
<sequence length="554" mass="58999">MIRALLFLLCCLAGPAAAQVRVPAGDCAIVVASRQSLPEVRSFIDAWGFQSRARVYRAQNGWFAITLGTTRNDGSADRIAAMKRAGTVPSDSFCSTMDSYSAEIPWRASAPAGNLWAEFDARPLSRPENRMLQAALTASGDYVGTLDGEWGRRSQDALDRFALREFQTKPLNAHAALLAAQILDTFADEGWEYRRIDWLAMSALLPQANLTLTENEATFSEWRHRTRDLGVLMGDYATGYMVDLHGQVLENAPFASAPYTVRQDDLWISAFPTGGGRIYLRSDLLYGTWSTIMVQAGPDALPDLALITASLTPDPPPNILPSIDGPLLRMVAELSEEIAAPEPDRRAEVAQPQPHGDAPIGSGTAFFVTDDGIALTNHHVIAQCATITVGGASATVLADSAMFDLAALRIGGTTTPLAFSAETTPLNADITIAGYPLSDILGGLNINRGSVSSLKGPGGDETKIQISAPVQSGNSGGPVIDRYGNLVGVVVEKMNSLRGGEVVQNVNFAVRGEIAKAFLSSNGIHFAEALAAAPLSPEDAARRLSAATKPVLCY</sequence>
<dbReference type="OrthoDB" id="1522627at2"/>
<gene>
    <name evidence="3" type="ORF">PAA8504_01209</name>
</gene>
<dbReference type="AlphaFoldDB" id="A0A2R8BT97"/>
<dbReference type="Proteomes" id="UP000244912">
    <property type="component" value="Unassembled WGS sequence"/>
</dbReference>